<evidence type="ECO:0000259" key="2">
    <source>
        <dbReference type="Pfam" id="PF25917"/>
    </source>
</evidence>
<dbReference type="InterPro" id="IPR006143">
    <property type="entry name" value="RND_pump_MFP"/>
</dbReference>
<dbReference type="Proteomes" id="UP000706580">
    <property type="component" value="Unassembled WGS sequence"/>
</dbReference>
<reference evidence="3 4" key="1">
    <citation type="submission" date="2020-11" db="EMBL/GenBank/DDBJ databases">
        <title>Draft Genome of Enterobacter sp. strain EMC7.</title>
        <authorList>
            <person name="Barman P."/>
            <person name="Sinha S."/>
            <person name="Sen S."/>
            <person name="Chakraborty R."/>
        </authorList>
    </citation>
    <scope>NUCLEOTIDE SEQUENCE [LARGE SCALE GENOMIC DNA]</scope>
    <source>
        <strain evidence="3 4">EMC7</strain>
    </source>
</reference>
<dbReference type="Pfam" id="PF25917">
    <property type="entry name" value="BSH_RND"/>
    <property type="match status" value="1"/>
</dbReference>
<proteinExistence type="inferred from homology"/>
<keyword evidence="4" id="KW-1185">Reference proteome</keyword>
<evidence type="ECO:0000256" key="1">
    <source>
        <dbReference type="ARBA" id="ARBA00009477"/>
    </source>
</evidence>
<gene>
    <name evidence="3" type="ORF">ITX56_17330</name>
</gene>
<dbReference type="Gene3D" id="2.40.50.100">
    <property type="match status" value="1"/>
</dbReference>
<organism evidence="3 4">
    <name type="scientific">Leclercia barmai</name>
    <dbReference type="NCBI Taxonomy" id="2785629"/>
    <lineage>
        <taxon>Bacteria</taxon>
        <taxon>Pseudomonadati</taxon>
        <taxon>Pseudomonadota</taxon>
        <taxon>Gammaproteobacteria</taxon>
        <taxon>Enterobacterales</taxon>
        <taxon>Enterobacteriaceae</taxon>
        <taxon>Leclercia</taxon>
    </lineage>
</organism>
<dbReference type="PANTHER" id="PTHR30469">
    <property type="entry name" value="MULTIDRUG RESISTANCE PROTEIN MDTA"/>
    <property type="match status" value="1"/>
</dbReference>
<name>A0ABS7RZ03_9ENTR</name>
<accession>A0ABS7RZ03</accession>
<evidence type="ECO:0000313" key="3">
    <source>
        <dbReference type="EMBL" id="MBZ0059532.1"/>
    </source>
</evidence>
<comment type="similarity">
    <text evidence="1">Belongs to the membrane fusion protein (MFP) (TC 8.A.1) family.</text>
</comment>
<dbReference type="NCBIfam" id="TIGR01730">
    <property type="entry name" value="RND_mfp"/>
    <property type="match status" value="1"/>
</dbReference>
<comment type="caution">
    <text evidence="3">The sequence shown here is derived from an EMBL/GenBank/DDBJ whole genome shotgun (WGS) entry which is preliminary data.</text>
</comment>
<sequence length="266" mass="27555">MAPQEFSMKSMLMVLCALVGIAVLPLQAEEAPTNNSPVRFLVQANKESPLSSVVAGRIAKVNVQLGDSVAAGKVLATLDCADLTARRNAAQAEYHGAQLRYEAKAKLQGLNSAAQLEVGLAAAEVNRTKGQMGIFNAQLAQCRFVAPFDGRVARVYVKEGQGVSAGGGVIDLVGSGTPKARLNVPSGWIVWLKPGVKLDATIGETGKHFLLTVTNISARVDAVSQTVEIEAAFPDKAEGVLPGMSGKAVPQCAADDTTCPTAGAAS</sequence>
<feature type="domain" description="Multidrug resistance protein MdtA-like barrel-sandwich hybrid" evidence="2">
    <location>
        <begin position="52"/>
        <end position="166"/>
    </location>
</feature>
<protein>
    <submittedName>
        <fullName evidence="3">Efflux RND transporter periplasmic adaptor subunit</fullName>
    </submittedName>
</protein>
<dbReference type="EMBL" id="JADMNK010000010">
    <property type="protein sequence ID" value="MBZ0059532.1"/>
    <property type="molecule type" value="Genomic_DNA"/>
</dbReference>
<dbReference type="PANTHER" id="PTHR30469:SF15">
    <property type="entry name" value="HLYD FAMILY OF SECRETION PROTEINS"/>
    <property type="match status" value="1"/>
</dbReference>
<evidence type="ECO:0000313" key="4">
    <source>
        <dbReference type="Proteomes" id="UP000706580"/>
    </source>
</evidence>
<dbReference type="SUPFAM" id="SSF111369">
    <property type="entry name" value="HlyD-like secretion proteins"/>
    <property type="match status" value="1"/>
</dbReference>
<dbReference type="InterPro" id="IPR058625">
    <property type="entry name" value="MdtA-like_BSH"/>
</dbReference>
<dbReference type="Gene3D" id="2.40.30.170">
    <property type="match status" value="1"/>
</dbReference>